<accession>A0A9P6GZM3</accession>
<dbReference type="AlphaFoldDB" id="A0A9P6GZM3"/>
<evidence type="ECO:0000313" key="2">
    <source>
        <dbReference type="EMBL" id="KAF9764113.1"/>
    </source>
</evidence>
<name>A0A9P6GZM3_9MICR</name>
<keyword evidence="1" id="KW-0175">Coiled coil</keyword>
<reference evidence="2 3" key="1">
    <citation type="journal article" date="2020" name="Genome Biol. Evol.">
        <title>Comparative genomics of strictly vertically transmitted, feminizing microsporidia endosymbionts of amphipod crustaceans.</title>
        <authorList>
            <person name="Cormier A."/>
            <person name="Chebbi M.A."/>
            <person name="Giraud I."/>
            <person name="Wattier R."/>
            <person name="Teixeira M."/>
            <person name="Gilbert C."/>
            <person name="Rigaud T."/>
            <person name="Cordaux R."/>
        </authorList>
    </citation>
    <scope>NUCLEOTIDE SEQUENCE [LARGE SCALE GENOMIC DNA]</scope>
    <source>
        <strain evidence="2 3">Ou3-Ou53</strain>
    </source>
</reference>
<dbReference type="EMBL" id="SBJO01000037">
    <property type="protein sequence ID" value="KAF9764113.1"/>
    <property type="molecule type" value="Genomic_DNA"/>
</dbReference>
<proteinExistence type="predicted"/>
<keyword evidence="3" id="KW-1185">Reference proteome</keyword>
<organism evidence="2 3">
    <name type="scientific">Nosema granulosis</name>
    <dbReference type="NCBI Taxonomy" id="83296"/>
    <lineage>
        <taxon>Eukaryota</taxon>
        <taxon>Fungi</taxon>
        <taxon>Fungi incertae sedis</taxon>
        <taxon>Microsporidia</taxon>
        <taxon>Nosematidae</taxon>
        <taxon>Nosema</taxon>
    </lineage>
</organism>
<comment type="caution">
    <text evidence="2">The sequence shown here is derived from an EMBL/GenBank/DDBJ whole genome shotgun (WGS) entry which is preliminary data.</text>
</comment>
<gene>
    <name evidence="2" type="ORF">NGRA_0812</name>
</gene>
<feature type="coiled-coil region" evidence="1">
    <location>
        <begin position="4"/>
        <end position="74"/>
    </location>
</feature>
<dbReference type="Proteomes" id="UP000740883">
    <property type="component" value="Unassembled WGS sequence"/>
</dbReference>
<protein>
    <submittedName>
        <fullName evidence="2">Uncharacterized protein</fullName>
    </submittedName>
</protein>
<sequence>MEKINELYNKVKNLEDVLSEYNSSKNKIKRLETDIKTAEAFLKGGDKQRIASKIKDCEKELRKVESEIKKIDLCSKDCHSLSDIKMMFEFVEEENIIANKATQYLESLIYPIYVSSKQVEESFKPMSFKENFVPQKGDFKVLKINLEINDFFSLLKSREELLLNCLNLFKKTLRLELECAIPSKICCYADEKYLFLLLLTPTTEESAEEHFFKDLTFVGIDYLNQLENVIDIFNEIFKANLCKLLLKCEITCEDIEDTNLFLSQTEYFITNIEEWKLDCAMKEIITLSKKERKWETVDWLEEKSLTKNLIGQHFNQSTFYFSLETLNNTKLLPKEISETLFRILLCIKILLSCKSKRTEKAEKIVERALSKMMSHNVQGHLLHHFIFFADLTVLVRLFSSSPIAENLTNIREEEFFTISRISTELTKSLNDSLLLLKVYFKEKHYDFMLFVDKFVPEKSKMAFEINFFNLLYANICDYILCIKYIDNEKVADLSRLIQYVLDLSSQVPNGCIEQFKRLESFSFIFRSPIGEIAENVHTLQVTYKDLSILLGLLFKPSKEIKMILEVFDTPN</sequence>
<dbReference type="OrthoDB" id="2195101at2759"/>
<evidence type="ECO:0000256" key="1">
    <source>
        <dbReference type="SAM" id="Coils"/>
    </source>
</evidence>
<evidence type="ECO:0000313" key="3">
    <source>
        <dbReference type="Proteomes" id="UP000740883"/>
    </source>
</evidence>